<dbReference type="KEGG" id="lrs:PX52LOC_06303"/>
<protein>
    <submittedName>
        <fullName evidence="1">Uncharacterized protein</fullName>
    </submittedName>
</protein>
<proteinExistence type="predicted"/>
<reference evidence="2" key="1">
    <citation type="submission" date="2019-08" db="EMBL/GenBank/DDBJ databases">
        <title>Limnoglobus roseus gen. nov., sp. nov., a novel freshwater planctomycete with a giant genome from the family Gemmataceae.</title>
        <authorList>
            <person name="Kulichevskaya I.S."/>
            <person name="Naumoff D.G."/>
            <person name="Miroshnikov K."/>
            <person name="Ivanova A."/>
            <person name="Philippov D.A."/>
            <person name="Hakobyan A."/>
            <person name="Rijpstra I.C."/>
            <person name="Sinninghe Damste J.S."/>
            <person name="Liesack W."/>
            <person name="Dedysh S.N."/>
        </authorList>
    </citation>
    <scope>NUCLEOTIDE SEQUENCE [LARGE SCALE GENOMIC DNA]</scope>
    <source>
        <strain evidence="2">PX52</strain>
    </source>
</reference>
<dbReference type="RefSeq" id="WP_149113653.1">
    <property type="nucleotide sequence ID" value="NZ_CP042425.1"/>
</dbReference>
<dbReference type="OrthoDB" id="100386at2"/>
<gene>
    <name evidence="1" type="ORF">PX52LOC_06303</name>
</gene>
<dbReference type="AlphaFoldDB" id="A0A5C1AJ81"/>
<dbReference type="InterPro" id="IPR059206">
    <property type="entry name" value="Sll1717-like"/>
</dbReference>
<keyword evidence="2" id="KW-1185">Reference proteome</keyword>
<dbReference type="NCBIfam" id="NF047389">
    <property type="entry name" value="ATPase_Sll1717"/>
    <property type="match status" value="1"/>
</dbReference>
<evidence type="ECO:0000313" key="2">
    <source>
        <dbReference type="Proteomes" id="UP000324974"/>
    </source>
</evidence>
<dbReference type="Proteomes" id="UP000324974">
    <property type="component" value="Chromosome"/>
</dbReference>
<sequence length="554" mass="64355">MAKLKRSQFTFKTNEKIGTEGAEQDHEFLEDCFLDRGDLEVLSDPNKAPCIVVGRTGSGKTALLEKLLEQGDHVHAIQPDSLSLHYLADSSILKQLEVYGVNLDRFYKLLWKHILAVEIIKLKYGMRTEEDNREWYQKWFDWFTGDVPKRDAMNYAINWGKSFWKDTEYRVREVTSKLETEVKAKVGLKLASVFEATIEGARKGVSEDKPVTLSPEDKIQVKQAAQQAVQEIQVRELDKVIDGLAEHAFDDQMSRYHLVIDRLDENWVDDGLRYHLIKSLIETVRELNYRLKQVKVVVAIRLDLLDRVLLGARDTGFQEEKYRALILKLQWSREELLDMLDMRVAKLVRRQYTQKPVTHLDLLPEDVNRMPINDWLIDRTLRRPRDLIVLFNQCIEQATGCPEVTRQQLLAAEVEYSRRRLNSLRDEWDVEFPELVELANVLKKRPRQFPLSAMNEEEVHETCLQLALTKFPRHGVVTKLAQQVLDGALLFGDFRRQLAAIFYRVGLVGLKLESYESVRWSFVSETVITPEMVAEHTRLTVCTVYCRVLGINPD</sequence>
<name>A0A5C1AJ81_9BACT</name>
<accession>A0A5C1AJ81</accession>
<evidence type="ECO:0000313" key="1">
    <source>
        <dbReference type="EMBL" id="QEL19241.1"/>
    </source>
</evidence>
<dbReference type="EMBL" id="CP042425">
    <property type="protein sequence ID" value="QEL19241.1"/>
    <property type="molecule type" value="Genomic_DNA"/>
</dbReference>
<organism evidence="1 2">
    <name type="scientific">Limnoglobus roseus</name>
    <dbReference type="NCBI Taxonomy" id="2598579"/>
    <lineage>
        <taxon>Bacteria</taxon>
        <taxon>Pseudomonadati</taxon>
        <taxon>Planctomycetota</taxon>
        <taxon>Planctomycetia</taxon>
        <taxon>Gemmatales</taxon>
        <taxon>Gemmataceae</taxon>
        <taxon>Limnoglobus</taxon>
    </lineage>
</organism>